<sequence length="106" mass="12167">MNEWTRDEWEQAKNVPGLSILYVYTQLCGTCQVASKMMQVVRELVPYPIGQANINFIENIAMDYEIESVPCLLIAKNGIVHRKIYAFQSVPFLLETIKSIDDKIEV</sequence>
<dbReference type="CDD" id="cd02947">
    <property type="entry name" value="TRX_family"/>
    <property type="match status" value="1"/>
</dbReference>
<dbReference type="Pfam" id="PF00085">
    <property type="entry name" value="Thioredoxin"/>
    <property type="match status" value="1"/>
</dbReference>
<proteinExistence type="predicted"/>
<name>A0A2W7MET3_9BACI</name>
<dbReference type="Proteomes" id="UP000248646">
    <property type="component" value="Unassembled WGS sequence"/>
</dbReference>
<evidence type="ECO:0000259" key="1">
    <source>
        <dbReference type="Pfam" id="PF00085"/>
    </source>
</evidence>
<dbReference type="InterPro" id="IPR013766">
    <property type="entry name" value="Thioredoxin_domain"/>
</dbReference>
<dbReference type="AlphaFoldDB" id="A0A2W7MET3"/>
<dbReference type="SUPFAM" id="SSF52833">
    <property type="entry name" value="Thioredoxin-like"/>
    <property type="match status" value="1"/>
</dbReference>
<accession>A0A2W7MET3</accession>
<evidence type="ECO:0000313" key="2">
    <source>
        <dbReference type="EMBL" id="PZX04805.1"/>
    </source>
</evidence>
<dbReference type="OrthoDB" id="5784238at2"/>
<dbReference type="RefSeq" id="WP_111439467.1">
    <property type="nucleotide sequence ID" value="NZ_QKZI01000003.1"/>
</dbReference>
<keyword evidence="3" id="KW-1185">Reference proteome</keyword>
<gene>
    <name evidence="2" type="ORF">C7437_10354</name>
</gene>
<dbReference type="EMBL" id="QKZI01000003">
    <property type="protein sequence ID" value="PZX04805.1"/>
    <property type="molecule type" value="Genomic_DNA"/>
</dbReference>
<feature type="domain" description="Thioredoxin" evidence="1">
    <location>
        <begin position="6"/>
        <end position="84"/>
    </location>
</feature>
<dbReference type="Gene3D" id="3.40.30.10">
    <property type="entry name" value="Glutaredoxin"/>
    <property type="match status" value="1"/>
</dbReference>
<comment type="caution">
    <text evidence="2">The sequence shown here is derived from an EMBL/GenBank/DDBJ whole genome shotgun (WGS) entry which is preliminary data.</text>
</comment>
<reference evidence="2 3" key="1">
    <citation type="submission" date="2018-06" db="EMBL/GenBank/DDBJ databases">
        <title>Genomic Encyclopedia of Type Strains, Phase IV (KMG-IV): sequencing the most valuable type-strain genomes for metagenomic binning, comparative biology and taxonomic classification.</title>
        <authorList>
            <person name="Goeker M."/>
        </authorList>
    </citation>
    <scope>NUCLEOTIDE SEQUENCE [LARGE SCALE GENOMIC DNA]</scope>
    <source>
        <strain evidence="2 3">DSM 5</strain>
    </source>
</reference>
<protein>
    <submittedName>
        <fullName evidence="2">Thioredoxin</fullName>
    </submittedName>
</protein>
<evidence type="ECO:0000313" key="3">
    <source>
        <dbReference type="Proteomes" id="UP000248646"/>
    </source>
</evidence>
<dbReference type="InterPro" id="IPR036249">
    <property type="entry name" value="Thioredoxin-like_sf"/>
</dbReference>
<organism evidence="2 3">
    <name type="scientific">Psychrobacillus insolitus</name>
    <dbReference type="NCBI Taxonomy" id="1461"/>
    <lineage>
        <taxon>Bacteria</taxon>
        <taxon>Bacillati</taxon>
        <taxon>Bacillota</taxon>
        <taxon>Bacilli</taxon>
        <taxon>Bacillales</taxon>
        <taxon>Bacillaceae</taxon>
        <taxon>Psychrobacillus</taxon>
    </lineage>
</organism>